<comment type="caution">
    <text evidence="2">The sequence shown here is derived from an EMBL/GenBank/DDBJ whole genome shotgun (WGS) entry which is preliminary data.</text>
</comment>
<dbReference type="EMBL" id="JAEPRA010000008">
    <property type="protein sequence ID" value="KAG2181497.1"/>
    <property type="molecule type" value="Genomic_DNA"/>
</dbReference>
<reference evidence="2" key="1">
    <citation type="submission" date="2020-12" db="EMBL/GenBank/DDBJ databases">
        <title>Metabolic potential, ecology and presence of endohyphal bacteria is reflected in genomic diversity of Mucoromycotina.</title>
        <authorList>
            <person name="Muszewska A."/>
            <person name="Okrasinska A."/>
            <person name="Steczkiewicz K."/>
            <person name="Drgas O."/>
            <person name="Orlowska M."/>
            <person name="Perlinska-Lenart U."/>
            <person name="Aleksandrzak-Piekarczyk T."/>
            <person name="Szatraj K."/>
            <person name="Zielenkiewicz U."/>
            <person name="Pilsyk S."/>
            <person name="Malc E."/>
            <person name="Mieczkowski P."/>
            <person name="Kruszewska J.S."/>
            <person name="Biernat P."/>
            <person name="Pawlowska J."/>
        </authorList>
    </citation>
    <scope>NUCLEOTIDE SEQUENCE</scope>
    <source>
        <strain evidence="2">WA0000051536</strain>
    </source>
</reference>
<dbReference type="AlphaFoldDB" id="A0A8H7PW78"/>
<accession>A0A8H7PW78</accession>
<feature type="compositionally biased region" description="Low complexity" evidence="1">
    <location>
        <begin position="41"/>
        <end position="54"/>
    </location>
</feature>
<sequence>MEPNGISPTDLPIPAIVVTSDKELADAADSESVDVLPVNESSSVTNSDTSLSVSHQNIREQLDKYSISENDEVTDDEVPHFPDHILHGIHPSPATAHHAAYLSDAHDESEEDWHTLDSEGLDLEAVGMDDGL</sequence>
<proteinExistence type="predicted"/>
<dbReference type="Proteomes" id="UP000612746">
    <property type="component" value="Unassembled WGS sequence"/>
</dbReference>
<name>A0A8H7PW78_9FUNG</name>
<evidence type="ECO:0000313" key="3">
    <source>
        <dbReference type="Proteomes" id="UP000612746"/>
    </source>
</evidence>
<gene>
    <name evidence="2" type="ORF">INT44_008310</name>
</gene>
<protein>
    <submittedName>
        <fullName evidence="2">Uncharacterized protein</fullName>
    </submittedName>
</protein>
<evidence type="ECO:0000313" key="2">
    <source>
        <dbReference type="EMBL" id="KAG2181497.1"/>
    </source>
</evidence>
<feature type="region of interest" description="Disordered" evidence="1">
    <location>
        <begin position="28"/>
        <end position="54"/>
    </location>
</feature>
<organism evidence="2 3">
    <name type="scientific">Umbelopsis vinacea</name>
    <dbReference type="NCBI Taxonomy" id="44442"/>
    <lineage>
        <taxon>Eukaryota</taxon>
        <taxon>Fungi</taxon>
        <taxon>Fungi incertae sedis</taxon>
        <taxon>Mucoromycota</taxon>
        <taxon>Mucoromycotina</taxon>
        <taxon>Umbelopsidomycetes</taxon>
        <taxon>Umbelopsidales</taxon>
        <taxon>Umbelopsidaceae</taxon>
        <taxon>Umbelopsis</taxon>
    </lineage>
</organism>
<keyword evidence="3" id="KW-1185">Reference proteome</keyword>
<evidence type="ECO:0000256" key="1">
    <source>
        <dbReference type="SAM" id="MobiDB-lite"/>
    </source>
</evidence>